<dbReference type="PIRSF" id="PIRSF017126">
    <property type="entry name" value="Condensin_H"/>
    <property type="match status" value="1"/>
</dbReference>
<feature type="region of interest" description="Disordered" evidence="12">
    <location>
        <begin position="539"/>
        <end position="569"/>
    </location>
</feature>
<dbReference type="HOGENOM" id="CLU_010510_0_0_1"/>
<evidence type="ECO:0000256" key="11">
    <source>
        <dbReference type="PIRNR" id="PIRNR017126"/>
    </source>
</evidence>
<dbReference type="GO" id="GO:0051301">
    <property type="term" value="P:cell division"/>
    <property type="evidence" value="ECO:0007669"/>
    <property type="project" value="UniProtKB-KW"/>
</dbReference>
<name>A0A0C3CL44_HEBCY</name>
<feature type="compositionally biased region" description="Basic and acidic residues" evidence="12">
    <location>
        <begin position="40"/>
        <end position="49"/>
    </location>
</feature>
<keyword evidence="14" id="KW-1185">Reference proteome</keyword>
<evidence type="ECO:0000256" key="10">
    <source>
        <dbReference type="ARBA" id="ARBA00023306"/>
    </source>
</evidence>
<comment type="subcellular location">
    <subcellularLocation>
        <location evidence="1">Chromosome</location>
    </subcellularLocation>
    <subcellularLocation>
        <location evidence="2">Cytoplasm</location>
    </subcellularLocation>
</comment>
<evidence type="ECO:0000256" key="12">
    <source>
        <dbReference type="SAM" id="MobiDB-lite"/>
    </source>
</evidence>
<dbReference type="GO" id="GO:0003682">
    <property type="term" value="F:chromatin binding"/>
    <property type="evidence" value="ECO:0007669"/>
    <property type="project" value="TreeGrafter"/>
</dbReference>
<evidence type="ECO:0000313" key="14">
    <source>
        <dbReference type="Proteomes" id="UP000053424"/>
    </source>
</evidence>
<evidence type="ECO:0000256" key="1">
    <source>
        <dbReference type="ARBA" id="ARBA00004286"/>
    </source>
</evidence>
<reference evidence="14" key="2">
    <citation type="submission" date="2015-01" db="EMBL/GenBank/DDBJ databases">
        <title>Evolutionary Origins and Diversification of the Mycorrhizal Mutualists.</title>
        <authorList>
            <consortium name="DOE Joint Genome Institute"/>
            <consortium name="Mycorrhizal Genomics Consortium"/>
            <person name="Kohler A."/>
            <person name="Kuo A."/>
            <person name="Nagy L.G."/>
            <person name="Floudas D."/>
            <person name="Copeland A."/>
            <person name="Barry K.W."/>
            <person name="Cichocki N."/>
            <person name="Veneault-Fourrey C."/>
            <person name="LaButti K."/>
            <person name="Lindquist E.A."/>
            <person name="Lipzen A."/>
            <person name="Lundell T."/>
            <person name="Morin E."/>
            <person name="Murat C."/>
            <person name="Riley R."/>
            <person name="Ohm R."/>
            <person name="Sun H."/>
            <person name="Tunlid A."/>
            <person name="Henrissat B."/>
            <person name="Grigoriev I.V."/>
            <person name="Hibbett D.S."/>
            <person name="Martin F."/>
        </authorList>
    </citation>
    <scope>NUCLEOTIDE SEQUENCE [LARGE SCALE GENOMIC DNA]</scope>
    <source>
        <strain evidence="14">h7</strain>
    </source>
</reference>
<dbReference type="PANTHER" id="PTHR13108">
    <property type="entry name" value="CONDENSIN COMPLEX SUBUNIT 2"/>
    <property type="match status" value="1"/>
</dbReference>
<dbReference type="Proteomes" id="UP000053424">
    <property type="component" value="Unassembled WGS sequence"/>
</dbReference>
<comment type="similarity">
    <text evidence="3 11">Belongs to the CND2 (condensin subunit 2) family.</text>
</comment>
<comment type="function">
    <text evidence="11">Regulatory subunit of the condensin complex, a complex required for conversion of interphase chromatin into mitotic-like condense chromosomes.</text>
</comment>
<dbReference type="Pfam" id="PF05786">
    <property type="entry name" value="Cnd2"/>
    <property type="match status" value="1"/>
</dbReference>
<protein>
    <recommendedName>
        <fullName evidence="4 11">Condensin complex subunit 2</fullName>
    </recommendedName>
</protein>
<feature type="region of interest" description="Disordered" evidence="12">
    <location>
        <begin position="210"/>
        <end position="255"/>
    </location>
</feature>
<evidence type="ECO:0000256" key="2">
    <source>
        <dbReference type="ARBA" id="ARBA00004496"/>
    </source>
</evidence>
<dbReference type="OrthoDB" id="362021at2759"/>
<gene>
    <name evidence="13" type="ORF">M413DRAFT_442814</name>
</gene>
<dbReference type="GO" id="GO:0007076">
    <property type="term" value="P:mitotic chromosome condensation"/>
    <property type="evidence" value="ECO:0007669"/>
    <property type="project" value="InterPro"/>
</dbReference>
<keyword evidence="6" id="KW-0963">Cytoplasm</keyword>
<feature type="compositionally biased region" description="Basic and acidic residues" evidence="12">
    <location>
        <begin position="560"/>
        <end position="569"/>
    </location>
</feature>
<dbReference type="InterPro" id="IPR022816">
    <property type="entry name" value="Condensin_barren_su2"/>
</dbReference>
<dbReference type="GO" id="GO:0005737">
    <property type="term" value="C:cytoplasm"/>
    <property type="evidence" value="ECO:0007669"/>
    <property type="project" value="UniProtKB-SubCell"/>
</dbReference>
<evidence type="ECO:0000256" key="8">
    <source>
        <dbReference type="ARBA" id="ARBA00022776"/>
    </source>
</evidence>
<feature type="compositionally biased region" description="Acidic residues" evidence="12">
    <location>
        <begin position="728"/>
        <end position="741"/>
    </location>
</feature>
<keyword evidence="7 11" id="KW-0132">Cell division</keyword>
<feature type="region of interest" description="Disordered" evidence="12">
    <location>
        <begin position="399"/>
        <end position="446"/>
    </location>
</feature>
<keyword evidence="9 11" id="KW-0226">DNA condensation</keyword>
<keyword evidence="10 11" id="KW-0131">Cell cycle</keyword>
<dbReference type="GO" id="GO:0000796">
    <property type="term" value="C:condensin complex"/>
    <property type="evidence" value="ECO:0007669"/>
    <property type="project" value="InterPro"/>
</dbReference>
<accession>A0A0C3CL44</accession>
<dbReference type="EMBL" id="KN831773">
    <property type="protein sequence ID" value="KIM44849.1"/>
    <property type="molecule type" value="Genomic_DNA"/>
</dbReference>
<dbReference type="STRING" id="686832.A0A0C3CL44"/>
<evidence type="ECO:0000313" key="13">
    <source>
        <dbReference type="EMBL" id="KIM44849.1"/>
    </source>
</evidence>
<dbReference type="AlphaFoldDB" id="A0A0C3CL44"/>
<organism evidence="13 14">
    <name type="scientific">Hebeloma cylindrosporum</name>
    <dbReference type="NCBI Taxonomy" id="76867"/>
    <lineage>
        <taxon>Eukaryota</taxon>
        <taxon>Fungi</taxon>
        <taxon>Dikarya</taxon>
        <taxon>Basidiomycota</taxon>
        <taxon>Agaricomycotina</taxon>
        <taxon>Agaricomycetes</taxon>
        <taxon>Agaricomycetidae</taxon>
        <taxon>Agaricales</taxon>
        <taxon>Agaricineae</taxon>
        <taxon>Hymenogastraceae</taxon>
        <taxon>Hebeloma</taxon>
    </lineage>
</organism>
<reference evidence="13 14" key="1">
    <citation type="submission" date="2014-04" db="EMBL/GenBank/DDBJ databases">
        <authorList>
            <consortium name="DOE Joint Genome Institute"/>
            <person name="Kuo A."/>
            <person name="Gay G."/>
            <person name="Dore J."/>
            <person name="Kohler A."/>
            <person name="Nagy L.G."/>
            <person name="Floudas D."/>
            <person name="Copeland A."/>
            <person name="Barry K.W."/>
            <person name="Cichocki N."/>
            <person name="Veneault-Fourrey C."/>
            <person name="LaButti K."/>
            <person name="Lindquist E.A."/>
            <person name="Lipzen A."/>
            <person name="Lundell T."/>
            <person name="Morin E."/>
            <person name="Murat C."/>
            <person name="Sun H."/>
            <person name="Tunlid A."/>
            <person name="Henrissat B."/>
            <person name="Grigoriev I.V."/>
            <person name="Hibbett D.S."/>
            <person name="Martin F."/>
            <person name="Nordberg H.P."/>
            <person name="Cantor M.N."/>
            <person name="Hua S.X."/>
        </authorList>
    </citation>
    <scope>NUCLEOTIDE SEQUENCE [LARGE SCALE GENOMIC DNA]</scope>
    <source>
        <strain evidence="14">h7</strain>
    </source>
</reference>
<keyword evidence="5" id="KW-0158">Chromosome</keyword>
<dbReference type="PANTHER" id="PTHR13108:SF9">
    <property type="entry name" value="CONDENSIN COMPLEX SUBUNIT 2"/>
    <property type="match status" value="1"/>
</dbReference>
<evidence type="ECO:0000256" key="4">
    <source>
        <dbReference type="ARBA" id="ARBA00016065"/>
    </source>
</evidence>
<feature type="region of interest" description="Disordered" evidence="12">
    <location>
        <begin position="614"/>
        <end position="667"/>
    </location>
</feature>
<keyword evidence="8 11" id="KW-0498">Mitosis</keyword>
<sequence>MAPPRRARSPSGSQPIYADDTDPESEPDTPRPQKSNLKKRLSEVHHADNDGSFSADGPRPPLRTVNINDDAAEKRRRRKSTKITIIENALAGPSTEGTLDQDGDLVRGSKQKQPLNTVAPPVLNNVSLDVISSNFEEWMKMATDNKINAQNSWNFALIDYFHDMQLLRNDDDNSINFQRASCTLDGCVKICTSRVDSVGTETGKLLSNLEAGGKDAEDNGGDSDNPDGGPSQTKKRKRTKGATLAQDPSSLKNKKPDLEFAVDPLFKKTCADFDEGGASGLLMNHLALGIGSEGCMRVIFDASDSMGELEEEEVIEEPEDDVDLSYLRKQFFPDLAVLEDKAISHSLSDFSFAKDSKTFDDTMYQDDTQHPIDDDDENEGFGMNLDTGDAQPVEDFFPGANGVDNDYGGDIGGDDYGGDNHSNNGSVDPAAAGEPGRPGPFVPFDPRRMPTERDLVLAMADDDGEGGALDYFDQNFHKNWAGPEHWKLKKVIRKPEADPTNKPNKRQKKEAVKIDFLTPPEKDIKELTKELFAKATKGAGINLPGTGTTVGKRGKKKKEKRDDHKLPDDMHFSSRQLVTLFLKPKFFLKMRGKRVRMNDDGDGEVDENFWAQAAAEQAANRDHDQDGEDNNDAPAPFNTQFFHDDDFGPGFDDDPGYDGEGGGMADEDAGEQDLLAATQGQTRRVRPEFVNYAKRAKRVDVRKLKDNIWKGLDIVVAKQDPVNKAGDESMEVDEPEVEPTDPSESRQFSQVITGLQRSYPREKMEEISTSFCFICLLHLANEQGLKLESALETSPMAEKGIVMDDEEAPVDEKKIGNIWDIKIYRDPNATQSA</sequence>
<evidence type="ECO:0000256" key="3">
    <source>
        <dbReference type="ARBA" id="ARBA00009471"/>
    </source>
</evidence>
<evidence type="ECO:0000256" key="7">
    <source>
        <dbReference type="ARBA" id="ARBA00022618"/>
    </source>
</evidence>
<proteinExistence type="inferred from homology"/>
<evidence type="ECO:0000256" key="6">
    <source>
        <dbReference type="ARBA" id="ARBA00022490"/>
    </source>
</evidence>
<feature type="region of interest" description="Disordered" evidence="12">
    <location>
        <begin position="724"/>
        <end position="746"/>
    </location>
</feature>
<feature type="region of interest" description="Disordered" evidence="12">
    <location>
        <begin position="1"/>
        <end position="79"/>
    </location>
</feature>
<evidence type="ECO:0000256" key="5">
    <source>
        <dbReference type="ARBA" id="ARBA00022454"/>
    </source>
</evidence>
<evidence type="ECO:0000256" key="9">
    <source>
        <dbReference type="ARBA" id="ARBA00023067"/>
    </source>
</evidence>